<protein>
    <recommendedName>
        <fullName evidence="4">Transmembrane protein</fullName>
    </recommendedName>
</protein>
<keyword evidence="1" id="KW-1133">Transmembrane helix</keyword>
<accession>A0A7S0CBV8</accession>
<evidence type="ECO:0000313" key="3">
    <source>
        <dbReference type="EMBL" id="CAD8418233.1"/>
    </source>
</evidence>
<gene>
    <name evidence="3" type="ORF">PINE0816_LOCUS14368</name>
</gene>
<dbReference type="EMBL" id="HBEL01030782">
    <property type="protein sequence ID" value="CAD8418233.1"/>
    <property type="molecule type" value="Transcribed_RNA"/>
</dbReference>
<keyword evidence="2" id="KW-0732">Signal</keyword>
<keyword evidence="1" id="KW-0812">Transmembrane</keyword>
<sequence>MMRLTTSITTCVAIVFLLTYQPHRSIKVCHAQSRIAWPLKRNPFKKSNKTNHRLVVSAEEEIPSKGRRGEWKKWAKNNRAYLYGAYSLLAVAFMTWCMSTEDKDGKSIAQFANRTNNNTRE</sequence>
<feature type="signal peptide" evidence="2">
    <location>
        <begin position="1"/>
        <end position="25"/>
    </location>
</feature>
<reference evidence="3" key="1">
    <citation type="submission" date="2021-01" db="EMBL/GenBank/DDBJ databases">
        <authorList>
            <person name="Corre E."/>
            <person name="Pelletier E."/>
            <person name="Niang G."/>
            <person name="Scheremetjew M."/>
            <person name="Finn R."/>
            <person name="Kale V."/>
            <person name="Holt S."/>
            <person name="Cochrane G."/>
            <person name="Meng A."/>
            <person name="Brown T."/>
            <person name="Cohen L."/>
        </authorList>
    </citation>
    <scope>NUCLEOTIDE SEQUENCE</scope>
    <source>
        <strain evidence="3">CCAP1064/1</strain>
    </source>
</reference>
<name>A0A7S0CBV8_9STRA</name>
<evidence type="ECO:0008006" key="4">
    <source>
        <dbReference type="Google" id="ProtNLM"/>
    </source>
</evidence>
<keyword evidence="1" id="KW-0472">Membrane</keyword>
<feature type="chain" id="PRO_5031208786" description="Transmembrane protein" evidence="2">
    <location>
        <begin position="26"/>
        <end position="121"/>
    </location>
</feature>
<proteinExistence type="predicted"/>
<dbReference type="AlphaFoldDB" id="A0A7S0CBV8"/>
<evidence type="ECO:0000256" key="2">
    <source>
        <dbReference type="SAM" id="SignalP"/>
    </source>
</evidence>
<evidence type="ECO:0000256" key="1">
    <source>
        <dbReference type="SAM" id="Phobius"/>
    </source>
</evidence>
<feature type="transmembrane region" description="Helical" evidence="1">
    <location>
        <begin position="80"/>
        <end position="98"/>
    </location>
</feature>
<organism evidence="3">
    <name type="scientific">Proboscia inermis</name>
    <dbReference type="NCBI Taxonomy" id="420281"/>
    <lineage>
        <taxon>Eukaryota</taxon>
        <taxon>Sar</taxon>
        <taxon>Stramenopiles</taxon>
        <taxon>Ochrophyta</taxon>
        <taxon>Bacillariophyta</taxon>
        <taxon>Coscinodiscophyceae</taxon>
        <taxon>Rhizosoleniophycidae</taxon>
        <taxon>Rhizosoleniales</taxon>
        <taxon>Rhizosoleniaceae</taxon>
        <taxon>Proboscia</taxon>
    </lineage>
</organism>